<feature type="non-terminal residue" evidence="2">
    <location>
        <position position="258"/>
    </location>
</feature>
<dbReference type="Proteomes" id="UP000837857">
    <property type="component" value="Chromosome 1"/>
</dbReference>
<dbReference type="InterPro" id="IPR012337">
    <property type="entry name" value="RNaseH-like_sf"/>
</dbReference>
<evidence type="ECO:0000313" key="3">
    <source>
        <dbReference type="Proteomes" id="UP000837857"/>
    </source>
</evidence>
<reference evidence="2" key="1">
    <citation type="submission" date="2022-03" db="EMBL/GenBank/DDBJ databases">
        <authorList>
            <person name="Martin H S."/>
        </authorList>
    </citation>
    <scope>NUCLEOTIDE SEQUENCE</scope>
</reference>
<feature type="region of interest" description="Disordered" evidence="1">
    <location>
        <begin position="238"/>
        <end position="258"/>
    </location>
</feature>
<protein>
    <recommendedName>
        <fullName evidence="4">Transposase</fullName>
    </recommendedName>
</protein>
<dbReference type="SUPFAM" id="SSF53098">
    <property type="entry name" value="Ribonuclease H-like"/>
    <property type="match status" value="1"/>
</dbReference>
<dbReference type="EMBL" id="OW152813">
    <property type="protein sequence ID" value="CAH2034473.1"/>
    <property type="molecule type" value="Genomic_DNA"/>
</dbReference>
<sequence length="258" mass="28925">MNAASCVQLIEAKLDEYGVSLTYDIVAQTTDGCSQMVALRKSIKSYHQLCIAHAVQMAIVDVMYKCNAGFEENVAQLVELDEDEDLPLSVLAQRLRTVEFNEDTNCTDNDNDGIEFNNESSFMESFSSQSFRYNDLLSKVRKVVKIFKKSPMKSAYILQKHVRADFGQEYSLLLDRKMRWSSISAMLEDKEILAEAKKRIQEAFKIELGSFPHIPKAGFSGSLSEVSRAAAPAAKHCHRVSHASEQRPVSRSEACPSP</sequence>
<proteinExistence type="predicted"/>
<gene>
    <name evidence="2" type="ORF">IPOD504_LOCUS147</name>
</gene>
<accession>A0ABN8HJK1</accession>
<evidence type="ECO:0008006" key="4">
    <source>
        <dbReference type="Google" id="ProtNLM"/>
    </source>
</evidence>
<organism evidence="2 3">
    <name type="scientific">Iphiclides podalirius</name>
    <name type="common">scarce swallowtail</name>
    <dbReference type="NCBI Taxonomy" id="110791"/>
    <lineage>
        <taxon>Eukaryota</taxon>
        <taxon>Metazoa</taxon>
        <taxon>Ecdysozoa</taxon>
        <taxon>Arthropoda</taxon>
        <taxon>Hexapoda</taxon>
        <taxon>Insecta</taxon>
        <taxon>Pterygota</taxon>
        <taxon>Neoptera</taxon>
        <taxon>Endopterygota</taxon>
        <taxon>Lepidoptera</taxon>
        <taxon>Glossata</taxon>
        <taxon>Ditrysia</taxon>
        <taxon>Papilionoidea</taxon>
        <taxon>Papilionidae</taxon>
        <taxon>Papilioninae</taxon>
        <taxon>Iphiclides</taxon>
    </lineage>
</organism>
<keyword evidence="3" id="KW-1185">Reference proteome</keyword>
<evidence type="ECO:0000313" key="2">
    <source>
        <dbReference type="EMBL" id="CAH2034473.1"/>
    </source>
</evidence>
<evidence type="ECO:0000256" key="1">
    <source>
        <dbReference type="SAM" id="MobiDB-lite"/>
    </source>
</evidence>
<name>A0ABN8HJK1_9NEOP</name>